<dbReference type="InterPro" id="IPR010384">
    <property type="entry name" value="MtfA_fam"/>
</dbReference>
<dbReference type="SUPFAM" id="SSF55486">
    <property type="entry name" value="Metalloproteases ('zincins'), catalytic domain"/>
    <property type="match status" value="1"/>
</dbReference>
<accession>A0A327RF76</accession>
<dbReference type="OrthoDB" id="9786424at2"/>
<reference evidence="2 3" key="1">
    <citation type="submission" date="2018-06" db="EMBL/GenBank/DDBJ databases">
        <title>Genomic Encyclopedia of Archaeal and Bacterial Type Strains, Phase II (KMG-II): from individual species to whole genera.</title>
        <authorList>
            <person name="Goeker M."/>
        </authorList>
    </citation>
    <scope>NUCLEOTIDE SEQUENCE [LARGE SCALE GENOMIC DNA]</scope>
    <source>
        <strain evidence="2 3">DSM 24464</strain>
    </source>
</reference>
<proteinExistence type="predicted"/>
<protein>
    <recommendedName>
        <fullName evidence="4">Zinc-dependent peptidase</fullName>
    </recommendedName>
</protein>
<evidence type="ECO:0000313" key="3">
    <source>
        <dbReference type="Proteomes" id="UP000248703"/>
    </source>
</evidence>
<comment type="caution">
    <text evidence="2">The sequence shown here is derived from an EMBL/GenBank/DDBJ whole genome shotgun (WGS) entry which is preliminary data.</text>
</comment>
<dbReference type="GO" id="GO:0004177">
    <property type="term" value="F:aminopeptidase activity"/>
    <property type="evidence" value="ECO:0007669"/>
    <property type="project" value="TreeGrafter"/>
</dbReference>
<dbReference type="AlphaFoldDB" id="A0A327RF76"/>
<dbReference type="GO" id="GO:0005829">
    <property type="term" value="C:cytosol"/>
    <property type="evidence" value="ECO:0007669"/>
    <property type="project" value="TreeGrafter"/>
</dbReference>
<keyword evidence="3" id="KW-1185">Reference proteome</keyword>
<dbReference type="CDD" id="cd20170">
    <property type="entry name" value="Peptidase_M90-like"/>
    <property type="match status" value="1"/>
</dbReference>
<dbReference type="EMBL" id="QLLO01000005">
    <property type="protein sequence ID" value="RAJ14582.1"/>
    <property type="molecule type" value="Genomic_DNA"/>
</dbReference>
<gene>
    <name evidence="2" type="ORF">LY08_01760</name>
</gene>
<dbReference type="PANTHER" id="PTHR30164:SF2">
    <property type="entry name" value="PROTEIN MTFA"/>
    <property type="match status" value="1"/>
</dbReference>
<dbReference type="InterPro" id="IPR042252">
    <property type="entry name" value="MtfA_N"/>
</dbReference>
<dbReference type="Proteomes" id="UP000248703">
    <property type="component" value="Unassembled WGS sequence"/>
</dbReference>
<evidence type="ECO:0000313" key="2">
    <source>
        <dbReference type="EMBL" id="RAJ14582.1"/>
    </source>
</evidence>
<keyword evidence="1" id="KW-1133">Transmembrane helix</keyword>
<dbReference type="PANTHER" id="PTHR30164">
    <property type="entry name" value="MTFA PEPTIDASE"/>
    <property type="match status" value="1"/>
</dbReference>
<evidence type="ECO:0000256" key="1">
    <source>
        <dbReference type="SAM" id="Phobius"/>
    </source>
</evidence>
<dbReference type="RefSeq" id="WP_111660069.1">
    <property type="nucleotide sequence ID" value="NZ_QLLO01000005.1"/>
</dbReference>
<dbReference type="Gene3D" id="1.10.472.150">
    <property type="entry name" value="Glucose-regulated metallo-peptidase M90, N-terminal domain"/>
    <property type="match status" value="1"/>
</dbReference>
<organism evidence="2 3">
    <name type="scientific">Olleya aquimaris</name>
    <dbReference type="NCBI Taxonomy" id="639310"/>
    <lineage>
        <taxon>Bacteria</taxon>
        <taxon>Pseudomonadati</taxon>
        <taxon>Bacteroidota</taxon>
        <taxon>Flavobacteriia</taxon>
        <taxon>Flavobacteriales</taxon>
        <taxon>Flavobacteriaceae</taxon>
    </lineage>
</organism>
<feature type="transmembrane region" description="Helical" evidence="1">
    <location>
        <begin position="20"/>
        <end position="44"/>
    </location>
</feature>
<name>A0A327RF76_9FLAO</name>
<dbReference type="Pfam" id="PF06167">
    <property type="entry name" value="Peptidase_M90"/>
    <property type="match status" value="1"/>
</dbReference>
<evidence type="ECO:0008006" key="4">
    <source>
        <dbReference type="Google" id="ProtNLM"/>
    </source>
</evidence>
<keyword evidence="1" id="KW-0812">Transmembrane</keyword>
<keyword evidence="1" id="KW-0472">Membrane</keyword>
<sequence>MTTFFLALQSQTELKENPLVYKYVLAIGTIVIILFVLYRIYLIVEFQFVSKFKKPLYNHFYLRLKKLSPAQNFILKNEFSFFKKLSPKNQTYFEHRVAQFISKHQFIGKDNLQITDQMKVLVAATATMLTFGFRRYNIKLLDKVILYPKAFYSNTNQQLHKGEFNPAYKAIVFSWEDFLHGYSIENDNYNLAIHEFVHAIHIDNLKERGPKAAIFLNSFADIANYLEINENYKDRLVASDYFRDYAYTNQFEFVSVIIETFIETPQEFKRQFPEIYTKVKQMLNFNFAGY</sequence>